<dbReference type="OrthoDB" id="6437593at2759"/>
<dbReference type="AlphaFoldDB" id="A0A4Y2S5J0"/>
<proteinExistence type="predicted"/>
<comment type="caution">
    <text evidence="1">The sequence shown here is derived from an EMBL/GenBank/DDBJ whole genome shotgun (WGS) entry which is preliminary data.</text>
</comment>
<dbReference type="EMBL" id="BGPR01019661">
    <property type="protein sequence ID" value="GBN82579.1"/>
    <property type="molecule type" value="Genomic_DNA"/>
</dbReference>
<keyword evidence="2" id="KW-1185">Reference proteome</keyword>
<feature type="non-terminal residue" evidence="1">
    <location>
        <position position="1"/>
    </location>
</feature>
<evidence type="ECO:0000313" key="2">
    <source>
        <dbReference type="Proteomes" id="UP000499080"/>
    </source>
</evidence>
<dbReference type="Proteomes" id="UP000499080">
    <property type="component" value="Unassembled WGS sequence"/>
</dbReference>
<name>A0A4Y2S5J0_ARAVE</name>
<sequence>SDEIGADISKSLIPIADDTDLQKNLGACFIKHNASRALINNILKILKPYHSLPNDARTLLRTLQCLPAKQLSNGEMIYFGLLTDTVNDFLYDFVDELTNLKDGSLDIEHEISIKGFVCDDLTRAFLKCIKNHNGYFGCERWCQKGKWDNNRMTFPDFNAPKRKDSDFDSFSHDNYSGHILEK</sequence>
<evidence type="ECO:0000313" key="1">
    <source>
        <dbReference type="EMBL" id="GBN82579.1"/>
    </source>
</evidence>
<dbReference type="PANTHER" id="PTHR33053">
    <property type="entry name" value="PROTEIN, PUTATIVE-RELATED"/>
    <property type="match status" value="1"/>
</dbReference>
<protein>
    <submittedName>
        <fullName evidence="1">Uncharacterized protein</fullName>
    </submittedName>
</protein>
<organism evidence="1 2">
    <name type="scientific">Araneus ventricosus</name>
    <name type="common">Orbweaver spider</name>
    <name type="synonym">Epeira ventricosa</name>
    <dbReference type="NCBI Taxonomy" id="182803"/>
    <lineage>
        <taxon>Eukaryota</taxon>
        <taxon>Metazoa</taxon>
        <taxon>Ecdysozoa</taxon>
        <taxon>Arthropoda</taxon>
        <taxon>Chelicerata</taxon>
        <taxon>Arachnida</taxon>
        <taxon>Araneae</taxon>
        <taxon>Araneomorphae</taxon>
        <taxon>Entelegynae</taxon>
        <taxon>Araneoidea</taxon>
        <taxon>Araneidae</taxon>
        <taxon>Araneus</taxon>
    </lineage>
</organism>
<reference evidence="1 2" key="1">
    <citation type="journal article" date="2019" name="Sci. Rep.">
        <title>Orb-weaving spider Araneus ventricosus genome elucidates the spidroin gene catalogue.</title>
        <authorList>
            <person name="Kono N."/>
            <person name="Nakamura H."/>
            <person name="Ohtoshi R."/>
            <person name="Moran D.A.P."/>
            <person name="Shinohara A."/>
            <person name="Yoshida Y."/>
            <person name="Fujiwara M."/>
            <person name="Mori M."/>
            <person name="Tomita M."/>
            <person name="Arakawa K."/>
        </authorList>
    </citation>
    <scope>NUCLEOTIDE SEQUENCE [LARGE SCALE GENOMIC DNA]</scope>
</reference>
<gene>
    <name evidence="1" type="ORF">AVEN_36864_1</name>
</gene>
<dbReference type="PANTHER" id="PTHR33053:SF26">
    <property type="entry name" value="TRANSPOSASE DOMAIN-CONTAINING PROTEIN"/>
    <property type="match status" value="1"/>
</dbReference>
<accession>A0A4Y2S5J0</accession>